<keyword evidence="5" id="KW-1185">Reference proteome</keyword>
<sequence length="112" mass="11781">MSQSPIDLAHLARQTGGDHALERELLALFAQQCVRHLRTIHAGSDARTRIDAAHTLKGAAQAIGAWQVAEAADAIERQLAANDAGRTECAMDALALAAAEARAVISQFDLAA</sequence>
<feature type="domain" description="HPt" evidence="3">
    <location>
        <begin position="15"/>
        <end position="111"/>
    </location>
</feature>
<keyword evidence="2" id="KW-0597">Phosphoprotein</keyword>
<proteinExistence type="predicted"/>
<dbReference type="InterPro" id="IPR008207">
    <property type="entry name" value="Sig_transdc_His_kin_Hpt_dom"/>
</dbReference>
<dbReference type="GO" id="GO:0004672">
    <property type="term" value="F:protein kinase activity"/>
    <property type="evidence" value="ECO:0007669"/>
    <property type="project" value="UniProtKB-ARBA"/>
</dbReference>
<evidence type="ECO:0000313" key="4">
    <source>
        <dbReference type="EMBL" id="RDJ23058.1"/>
    </source>
</evidence>
<organism evidence="4 5">
    <name type="scientific">Bosea caraganae</name>
    <dbReference type="NCBI Taxonomy" id="2763117"/>
    <lineage>
        <taxon>Bacteria</taxon>
        <taxon>Pseudomonadati</taxon>
        <taxon>Pseudomonadota</taxon>
        <taxon>Alphaproteobacteria</taxon>
        <taxon>Hyphomicrobiales</taxon>
        <taxon>Boseaceae</taxon>
        <taxon>Bosea</taxon>
    </lineage>
</organism>
<gene>
    <name evidence="4" type="ORF">DWE98_18040</name>
</gene>
<dbReference type="Pfam" id="PF01627">
    <property type="entry name" value="Hpt"/>
    <property type="match status" value="1"/>
</dbReference>
<evidence type="ECO:0000256" key="2">
    <source>
        <dbReference type="PROSITE-ProRule" id="PRU00110"/>
    </source>
</evidence>
<dbReference type="EMBL" id="QQTP01000009">
    <property type="protein sequence ID" value="RDJ23058.1"/>
    <property type="molecule type" value="Genomic_DNA"/>
</dbReference>
<dbReference type="SUPFAM" id="SSF47226">
    <property type="entry name" value="Histidine-containing phosphotransfer domain, HPT domain"/>
    <property type="match status" value="1"/>
</dbReference>
<protein>
    <recommendedName>
        <fullName evidence="3">HPt domain-containing protein</fullName>
    </recommendedName>
</protein>
<comment type="caution">
    <text evidence="4">The sequence shown here is derived from an EMBL/GenBank/DDBJ whole genome shotgun (WGS) entry which is preliminary data.</text>
</comment>
<dbReference type="InterPro" id="IPR036641">
    <property type="entry name" value="HPT_dom_sf"/>
</dbReference>
<keyword evidence="1" id="KW-0902">Two-component regulatory system</keyword>
<dbReference type="AlphaFoldDB" id="A0A370L3Y0"/>
<name>A0A370L3Y0_9HYPH</name>
<dbReference type="RefSeq" id="WP_114830668.1">
    <property type="nucleotide sequence ID" value="NZ_QQTO01000012.1"/>
</dbReference>
<evidence type="ECO:0000256" key="1">
    <source>
        <dbReference type="ARBA" id="ARBA00023012"/>
    </source>
</evidence>
<evidence type="ECO:0000259" key="3">
    <source>
        <dbReference type="PROSITE" id="PS50894"/>
    </source>
</evidence>
<dbReference type="Gene3D" id="1.20.120.160">
    <property type="entry name" value="HPT domain"/>
    <property type="match status" value="1"/>
</dbReference>
<dbReference type="GO" id="GO:0000160">
    <property type="term" value="P:phosphorelay signal transduction system"/>
    <property type="evidence" value="ECO:0007669"/>
    <property type="project" value="UniProtKB-KW"/>
</dbReference>
<dbReference type="OrthoDB" id="8454588at2"/>
<evidence type="ECO:0000313" key="5">
    <source>
        <dbReference type="Proteomes" id="UP000255207"/>
    </source>
</evidence>
<reference evidence="5" key="1">
    <citation type="submission" date="2018-07" db="EMBL/GenBank/DDBJ databases">
        <authorList>
            <person name="Safronova V.I."/>
            <person name="Chirak E.R."/>
            <person name="Sazanova A.L."/>
        </authorList>
    </citation>
    <scope>NUCLEOTIDE SEQUENCE [LARGE SCALE GENOMIC DNA]</scope>
    <source>
        <strain evidence="5">RCAM04685</strain>
    </source>
</reference>
<dbReference type="Proteomes" id="UP000255207">
    <property type="component" value="Unassembled WGS sequence"/>
</dbReference>
<dbReference type="PROSITE" id="PS50894">
    <property type="entry name" value="HPT"/>
    <property type="match status" value="1"/>
</dbReference>
<accession>A0A370L3Y0</accession>
<feature type="modified residue" description="Phosphohistidine" evidence="2">
    <location>
        <position position="54"/>
    </location>
</feature>